<accession>K1U3J0</accession>
<name>K1U3J0_9ZZZZ</name>
<reference evidence="1" key="1">
    <citation type="journal article" date="2013" name="Environ. Microbiol.">
        <title>Microbiota from the distal guts of lean and obese adolescents exhibit partial functional redundancy besides clear differences in community structure.</title>
        <authorList>
            <person name="Ferrer M."/>
            <person name="Ruiz A."/>
            <person name="Lanza F."/>
            <person name="Haange S.B."/>
            <person name="Oberbach A."/>
            <person name="Till H."/>
            <person name="Bargiela R."/>
            <person name="Campoy C."/>
            <person name="Segura M.T."/>
            <person name="Richter M."/>
            <person name="von Bergen M."/>
            <person name="Seifert J."/>
            <person name="Suarez A."/>
        </authorList>
    </citation>
    <scope>NUCLEOTIDE SEQUENCE</scope>
</reference>
<protein>
    <submittedName>
        <fullName evidence="1">Secreted protein</fullName>
    </submittedName>
</protein>
<dbReference type="AlphaFoldDB" id="K1U3J0"/>
<evidence type="ECO:0000313" key="1">
    <source>
        <dbReference type="EMBL" id="EKC74464.1"/>
    </source>
</evidence>
<organism evidence="1">
    <name type="scientific">human gut metagenome</name>
    <dbReference type="NCBI Taxonomy" id="408170"/>
    <lineage>
        <taxon>unclassified sequences</taxon>
        <taxon>metagenomes</taxon>
        <taxon>organismal metagenomes</taxon>
    </lineage>
</organism>
<proteinExistence type="predicted"/>
<comment type="caution">
    <text evidence="1">The sequence shown here is derived from an EMBL/GenBank/DDBJ whole genome shotgun (WGS) entry which is preliminary data.</text>
</comment>
<sequence>MKQKSRVFVTGSLWSLLIYLVANDLDCIKRTWYFFTDKGIHQSVRANFRHHVINISWDDKVNWRVVQLCYIFIPFINIIRWPYLLYSEIWGIDQGFGIQSIIGRRSYTLIEDGAADYCVSRVPVYNKLDWIRKLLWGDIYCHDFGRNSKCKKIILTQPFHDEHLKNKVESIDLSRLWHQ</sequence>
<gene>
    <name evidence="1" type="ORF">LEA_05713</name>
</gene>
<dbReference type="EMBL" id="AJWY01003724">
    <property type="protein sequence ID" value="EKC74464.1"/>
    <property type="molecule type" value="Genomic_DNA"/>
</dbReference>
<feature type="non-terminal residue" evidence="1">
    <location>
        <position position="179"/>
    </location>
</feature>